<dbReference type="RefSeq" id="WP_190472720.1">
    <property type="nucleotide sequence ID" value="NZ_JACJPW010000105.1"/>
</dbReference>
<reference evidence="1" key="1">
    <citation type="journal article" date="2015" name="ISME J.">
        <title>Draft Genome Sequence of Streptomyces incarnatus NRRL8089, which Produces the Nucleoside Antibiotic Sinefungin.</title>
        <authorList>
            <person name="Oshima K."/>
            <person name="Hattori M."/>
            <person name="Shimizu H."/>
            <person name="Fukuda K."/>
            <person name="Nemoto M."/>
            <person name="Inagaki K."/>
            <person name="Tamura T."/>
        </authorList>
    </citation>
    <scope>NUCLEOTIDE SEQUENCE</scope>
    <source>
        <strain evidence="1">FACHB-1375</strain>
    </source>
</reference>
<protein>
    <submittedName>
        <fullName evidence="1">Uncharacterized protein</fullName>
    </submittedName>
</protein>
<reference evidence="1" key="2">
    <citation type="submission" date="2020-08" db="EMBL/GenBank/DDBJ databases">
        <authorList>
            <person name="Chen M."/>
            <person name="Teng W."/>
            <person name="Zhao L."/>
            <person name="Hu C."/>
            <person name="Zhou Y."/>
            <person name="Han B."/>
            <person name="Song L."/>
            <person name="Shu W."/>
        </authorList>
    </citation>
    <scope>NUCLEOTIDE SEQUENCE</scope>
    <source>
        <strain evidence="1">FACHB-1375</strain>
    </source>
</reference>
<gene>
    <name evidence="1" type="ORF">H6G03_29035</name>
</gene>
<evidence type="ECO:0000313" key="2">
    <source>
        <dbReference type="Proteomes" id="UP000641646"/>
    </source>
</evidence>
<proteinExistence type="predicted"/>
<sequence>MSVIICPGIHEPDLTKSFVDGLLWRSSGNLSNGRATENILIFPIQEYPAYSAFHILQFLGNCGIYPLDGNSSPVPLVFISFSAGVVGAIGAAWMWQALTGNVKAFIALDGWGVPLGGNFPIHRLSHDYFTHWSSAVLGTGEDNFYADPEVTHLELWRSPQTTIGWWIHSECGKSEQRKRLSAAQFLTMLLERYGEERDWGLGRRD</sequence>
<comment type="caution">
    <text evidence="1">The sequence shown here is derived from an EMBL/GenBank/DDBJ whole genome shotgun (WGS) entry which is preliminary data.</text>
</comment>
<evidence type="ECO:0000313" key="1">
    <source>
        <dbReference type="EMBL" id="MBD2185071.1"/>
    </source>
</evidence>
<keyword evidence="2" id="KW-1185">Reference proteome</keyword>
<dbReference type="AlphaFoldDB" id="A0A926VJM3"/>
<dbReference type="EMBL" id="JACJPW010000105">
    <property type="protein sequence ID" value="MBD2185071.1"/>
    <property type="molecule type" value="Genomic_DNA"/>
</dbReference>
<name>A0A926VJM3_9CYAN</name>
<dbReference type="Proteomes" id="UP000641646">
    <property type="component" value="Unassembled WGS sequence"/>
</dbReference>
<accession>A0A926VJM3</accession>
<organism evidence="1 2">
    <name type="scientific">Aerosakkonema funiforme FACHB-1375</name>
    <dbReference type="NCBI Taxonomy" id="2949571"/>
    <lineage>
        <taxon>Bacteria</taxon>
        <taxon>Bacillati</taxon>
        <taxon>Cyanobacteriota</taxon>
        <taxon>Cyanophyceae</taxon>
        <taxon>Oscillatoriophycideae</taxon>
        <taxon>Aerosakkonematales</taxon>
        <taxon>Aerosakkonemataceae</taxon>
        <taxon>Aerosakkonema</taxon>
    </lineage>
</organism>